<accession>A0ABZ0IMS1</accession>
<keyword evidence="2" id="KW-1185">Reference proteome</keyword>
<evidence type="ECO:0000313" key="1">
    <source>
        <dbReference type="EMBL" id="WOK05275.1"/>
    </source>
</evidence>
<name>A0ABZ0IMS1_9BACT</name>
<reference evidence="1 2" key="1">
    <citation type="journal article" date="2023" name="Microbiol. Resour. Announc.">
        <title>Complete Genome Sequence of Imperialibacter roseus strain P4T.</title>
        <authorList>
            <person name="Tizabi D.R."/>
            <person name="Bachvaroff T."/>
            <person name="Hill R.T."/>
        </authorList>
    </citation>
    <scope>NUCLEOTIDE SEQUENCE [LARGE SCALE GENOMIC DNA]</scope>
    <source>
        <strain evidence="1 2">P4T</strain>
    </source>
</reference>
<protein>
    <submittedName>
        <fullName evidence="1">CehA/McbA family metallohydrolase</fullName>
    </submittedName>
</protein>
<dbReference type="EMBL" id="CP136051">
    <property type="protein sequence ID" value="WOK05275.1"/>
    <property type="molecule type" value="Genomic_DNA"/>
</dbReference>
<sequence>MAKPTRVLLFLFVFCFNTNSTTEAHPRHSDPVLAELNDYLMAIQLLRVDDPAAARLFNIWDELRVVSWKIRELTDEQNLPMVDSKVMKQVGATRAKQKQLLEECRAYFAGMARKGPSLNVVIDQSVKSTPEAPVVNVQVGHFKVVVIEIENRRSVATKLAMKADLSDEILFWNKTITLAPESIGYTFAVCTPLTEKALTQIIQMSDSLGNKASATIRMQGIPMQNPPFSLLPANNAYKVVLPAPGRSPAKRHAPFKEGIKFTITDKLSGQPLATRIEVKDAANKSYWTPIKGPSYAVGRNENDGWRSIFWEYQPGPYFYIDGKAELGVPPAGKTATVYHGFEYNPVTVAVPENGVVEVAMERWINMPELGWYSGQTHIHTTDVGIPVQFSKYWPLISKSEDLNVSAILTLKGEWETHAIYANEFPMGERKAFSTAEHVITYGEEFRNNPYGHLAFLGLNELIQPISSGAVGELGGPDYPPNSYILDEAIEQGATTIAAHFGNFKGTDQIKTPWPSSGFEMPVDIALDKIQMAEIAGNGGQLDIWYDILNCGFRIPATAGPDWIIKDTPRVYVNLEDEPFTLDNWRKGLQQGKSFITNGPMLFFTVNGEQPGSVLKAGKMPATFEVMTQALTPKGNVPVEIVFNGKMIASTTDKITKITLEDSGWLAIRCGGAHSNPVYVDFEGRPAGYAEPAQRFIAIIDRLAEWVETKGLFYEADQKKLVLEELDKGKAVYAKIIKKAERLGRKIE</sequence>
<dbReference type="RefSeq" id="WP_317488036.1">
    <property type="nucleotide sequence ID" value="NZ_CP136051.1"/>
</dbReference>
<dbReference type="NCBIfam" id="NF038032">
    <property type="entry name" value="CehA_McbA_metalo"/>
    <property type="match status" value="1"/>
</dbReference>
<evidence type="ECO:0000313" key="2">
    <source>
        <dbReference type="Proteomes" id="UP001302349"/>
    </source>
</evidence>
<organism evidence="1 2">
    <name type="scientific">Imperialibacter roseus</name>
    <dbReference type="NCBI Taxonomy" id="1324217"/>
    <lineage>
        <taxon>Bacteria</taxon>
        <taxon>Pseudomonadati</taxon>
        <taxon>Bacteroidota</taxon>
        <taxon>Cytophagia</taxon>
        <taxon>Cytophagales</taxon>
        <taxon>Flammeovirgaceae</taxon>
        <taxon>Imperialibacter</taxon>
    </lineage>
</organism>
<proteinExistence type="predicted"/>
<gene>
    <name evidence="1" type="ORF">RT717_19530</name>
</gene>
<dbReference type="Proteomes" id="UP001302349">
    <property type="component" value="Chromosome"/>
</dbReference>